<reference evidence="7 8" key="1">
    <citation type="submission" date="2019-10" db="EMBL/GenBank/DDBJ databases">
        <title>Description of Paenibacillus humi sp. nov.</title>
        <authorList>
            <person name="Carlier A."/>
            <person name="Qi S."/>
        </authorList>
    </citation>
    <scope>NUCLEOTIDE SEQUENCE [LARGE SCALE GENOMIC DNA]</scope>
    <source>
        <strain evidence="7 8">LMG 31461</strain>
    </source>
</reference>
<dbReference type="InterPro" id="IPR004103">
    <property type="entry name" value="Lyase_8_C"/>
</dbReference>
<evidence type="ECO:0000256" key="2">
    <source>
        <dbReference type="ARBA" id="ARBA00022729"/>
    </source>
</evidence>
<dbReference type="InterPro" id="IPR003159">
    <property type="entry name" value="Lyase_8_central_dom"/>
</dbReference>
<dbReference type="Gene3D" id="2.70.98.10">
    <property type="match status" value="1"/>
</dbReference>
<dbReference type="RefSeq" id="WP_171630312.1">
    <property type="nucleotide sequence ID" value="NZ_WHNY01000036.1"/>
</dbReference>
<comment type="caution">
    <text evidence="7">The sequence shown here is derived from an EMBL/GenBank/DDBJ whole genome shotgun (WGS) entry which is preliminary data.</text>
</comment>
<dbReference type="SUPFAM" id="SSF48230">
    <property type="entry name" value="Chondroitin AC/alginate lyase"/>
    <property type="match status" value="1"/>
</dbReference>
<evidence type="ECO:0000256" key="3">
    <source>
        <dbReference type="ARBA" id="ARBA00023239"/>
    </source>
</evidence>
<dbReference type="InterPro" id="IPR012970">
    <property type="entry name" value="Lyase_8_alpha_N"/>
</dbReference>
<keyword evidence="8" id="KW-1185">Reference proteome</keyword>
<feature type="domain" description="Polysaccharide lyase family 8 central" evidence="4">
    <location>
        <begin position="361"/>
        <end position="624"/>
    </location>
</feature>
<dbReference type="InterPro" id="IPR011071">
    <property type="entry name" value="Lyase_8-like_C"/>
</dbReference>
<dbReference type="SUPFAM" id="SSF49863">
    <property type="entry name" value="Hyaluronate lyase-like, C-terminal domain"/>
    <property type="match status" value="1"/>
</dbReference>
<dbReference type="PANTHER" id="PTHR38481">
    <property type="entry name" value="HYALURONATE LYASE"/>
    <property type="match status" value="1"/>
</dbReference>
<dbReference type="Pfam" id="PF02884">
    <property type="entry name" value="Lyase_8_C"/>
    <property type="match status" value="1"/>
</dbReference>
<dbReference type="InterPro" id="IPR008929">
    <property type="entry name" value="Chondroitin_lyas"/>
</dbReference>
<evidence type="ECO:0000259" key="4">
    <source>
        <dbReference type="Pfam" id="PF02278"/>
    </source>
</evidence>
<organism evidence="7 8">
    <name type="scientific">Paenibacillus plantarum</name>
    <dbReference type="NCBI Taxonomy" id="2654975"/>
    <lineage>
        <taxon>Bacteria</taxon>
        <taxon>Bacillati</taxon>
        <taxon>Bacillota</taxon>
        <taxon>Bacilli</taxon>
        <taxon>Bacillales</taxon>
        <taxon>Paenibacillaceae</taxon>
        <taxon>Paenibacillus</taxon>
    </lineage>
</organism>
<keyword evidence="2" id="KW-0732">Signal</keyword>
<dbReference type="Pfam" id="PF02278">
    <property type="entry name" value="Lyase_8"/>
    <property type="match status" value="1"/>
</dbReference>
<dbReference type="CDD" id="cd01083">
    <property type="entry name" value="GAG_Lyase"/>
    <property type="match status" value="1"/>
</dbReference>
<dbReference type="Gene3D" id="1.50.10.100">
    <property type="entry name" value="Chondroitin AC/alginate lyase"/>
    <property type="match status" value="1"/>
</dbReference>
<dbReference type="InterPro" id="IPR038970">
    <property type="entry name" value="Lyase_8"/>
</dbReference>
<dbReference type="Pfam" id="PF08124">
    <property type="entry name" value="Lyase_8_N"/>
    <property type="match status" value="1"/>
</dbReference>
<gene>
    <name evidence="7" type="ORF">GC096_11145</name>
</gene>
<keyword evidence="3" id="KW-0456">Lyase</keyword>
<dbReference type="PANTHER" id="PTHR38481:SF1">
    <property type="entry name" value="HYALURONATE LYASE"/>
    <property type="match status" value="1"/>
</dbReference>
<protein>
    <recommendedName>
        <fullName evidence="9">Hyaluronate lyase</fullName>
    </recommendedName>
</protein>
<evidence type="ECO:0000259" key="5">
    <source>
        <dbReference type="Pfam" id="PF02884"/>
    </source>
</evidence>
<dbReference type="Proteomes" id="UP000653578">
    <property type="component" value="Unassembled WGS sequence"/>
</dbReference>
<dbReference type="SUPFAM" id="SSF74650">
    <property type="entry name" value="Galactose mutarotase-like"/>
    <property type="match status" value="1"/>
</dbReference>
<dbReference type="EMBL" id="WHNY01000036">
    <property type="protein sequence ID" value="NOU64586.1"/>
    <property type="molecule type" value="Genomic_DNA"/>
</dbReference>
<evidence type="ECO:0000313" key="7">
    <source>
        <dbReference type="EMBL" id="NOU64586.1"/>
    </source>
</evidence>
<proteinExistence type="inferred from homology"/>
<dbReference type="InterPro" id="IPR014718">
    <property type="entry name" value="GH-type_carb-bd"/>
</dbReference>
<sequence length="754" mass="84888">MHQLTKKWRKYVTGNTIRPEVVQQVQTYQATVLHNKELLWPDVPYKEDASDSYIIIARLRDMAIVVSTPTTPFYMDSTLKSQLLQGLAWLYDHRYNEVCQPYGNWWNWEIGVPIALLEIIIALEDLNVLNHAFIEKLLRPVDKYVGDPAFHAQWFRPDPPRSTGANLAWKVTAVALSAAIQRDEHKLQAARSALLPVFSYTEIGDGFYEDGSFIQHDKYAYTGGYGKGLLHDITRIIIWFHRTPWELPVDAISLTFQWIKDSFAPLMFRGGLFDMTSGREISRRDTQNHESGHSVITSCLRLSRVLDVSDAAWLLSKVKQWILADTYKSYLHTAPPDTTELARLLLENDHIQPTSEEVFCKMYANMDRAVLQGPGFAFAISMFSNRIYSYESINGENLEGWYTSQGMTYLYNGDMGQYADAFWPTVNPYRLPGTTVTDTLRENGAGKGRLSTRSYVGGAVLQNKYGAIAMELADKVDEEDDLLTGLKSWFLLGDRVVAIGSNLMTSSPAGVETIIENRKLGDQGDPVILADGSPICSNVDQVETIHPRWIHLTGSVPESHVGYAFPRSSAVQALLEVRQGSWRDLNLKGSTETIKRSFLTLWFDHGEASMESGADYAYVILPGQTEQETARFAERAPIRIVDQDDHCHAVEDEEQGLFAAHFWKNARHQSELVSCSGQASIVLKMTDTGWSLAVADPTQKLIQPVELVIDLPDSGVHHQSERIQILGREEGSIQLMFDPVGAAGGSYEIEFYWN</sequence>
<comment type="similarity">
    <text evidence="1">Belongs to the polysaccharide lyase 8 family.</text>
</comment>
<dbReference type="InterPro" id="IPR011013">
    <property type="entry name" value="Gal_mutarotase_sf_dom"/>
</dbReference>
<evidence type="ECO:0000256" key="1">
    <source>
        <dbReference type="ARBA" id="ARBA00006699"/>
    </source>
</evidence>
<accession>A0ABX1X875</accession>
<evidence type="ECO:0000313" key="8">
    <source>
        <dbReference type="Proteomes" id="UP000653578"/>
    </source>
</evidence>
<name>A0ABX1X875_9BACL</name>
<feature type="domain" description="Polysaccharide lyase family 8 C-terminal" evidence="5">
    <location>
        <begin position="639"/>
        <end position="701"/>
    </location>
</feature>
<evidence type="ECO:0008006" key="9">
    <source>
        <dbReference type="Google" id="ProtNLM"/>
    </source>
</evidence>
<evidence type="ECO:0000259" key="6">
    <source>
        <dbReference type="Pfam" id="PF08124"/>
    </source>
</evidence>
<dbReference type="Gene3D" id="2.60.220.10">
    <property type="entry name" value="Polysaccharide lyase family 8-like, C-terminal"/>
    <property type="match status" value="1"/>
</dbReference>
<feature type="domain" description="Polysaccharide lyase 8 N-terminal alpha-helical" evidence="6">
    <location>
        <begin position="20"/>
        <end position="314"/>
    </location>
</feature>